<organism evidence="1 2">
    <name type="scientific">Rangifer tarandus platyrhynchus</name>
    <name type="common">Svalbard reindeer</name>
    <dbReference type="NCBI Taxonomy" id="3082113"/>
    <lineage>
        <taxon>Eukaryota</taxon>
        <taxon>Metazoa</taxon>
        <taxon>Chordata</taxon>
        <taxon>Craniata</taxon>
        <taxon>Vertebrata</taxon>
        <taxon>Euteleostomi</taxon>
        <taxon>Mammalia</taxon>
        <taxon>Eutheria</taxon>
        <taxon>Laurasiatheria</taxon>
        <taxon>Artiodactyla</taxon>
        <taxon>Ruminantia</taxon>
        <taxon>Pecora</taxon>
        <taxon>Cervidae</taxon>
        <taxon>Odocoileinae</taxon>
        <taxon>Rangifer</taxon>
    </lineage>
</organism>
<evidence type="ECO:0000313" key="1">
    <source>
        <dbReference type="EMBL" id="CAI9178599.1"/>
    </source>
</evidence>
<reference evidence="1" key="1">
    <citation type="submission" date="2023-04" db="EMBL/GenBank/DDBJ databases">
        <authorList>
            <consortium name="ELIXIR-Norway"/>
        </authorList>
    </citation>
    <scope>NUCLEOTIDE SEQUENCE [LARGE SCALE GENOMIC DNA]</scope>
</reference>
<dbReference type="Proteomes" id="UP001176941">
    <property type="component" value="Chromosome 8"/>
</dbReference>
<name>A0ABN8ZXU9_RANTA</name>
<evidence type="ECO:0000313" key="2">
    <source>
        <dbReference type="Proteomes" id="UP001176941"/>
    </source>
</evidence>
<gene>
    <name evidence="1" type="ORF">MRATA1EN1_LOCUS27561</name>
</gene>
<accession>A0ABN8ZXU9</accession>
<sequence>MDRHSILLVYGNEAMIKEGQGHSASPAAQKVKNLPSMQETWIQSLGQEDSLEEGWQPTPVFLPGEFHGQRSLVGYSSWNPKKLDMTEQLTHTRNLLVSKLWCETLSFKV</sequence>
<keyword evidence="2" id="KW-1185">Reference proteome</keyword>
<dbReference type="EMBL" id="OX459944">
    <property type="protein sequence ID" value="CAI9178599.1"/>
    <property type="molecule type" value="Genomic_DNA"/>
</dbReference>
<protein>
    <submittedName>
        <fullName evidence="1">Uncharacterized protein</fullName>
    </submittedName>
</protein>
<proteinExistence type="predicted"/>